<dbReference type="AlphaFoldDB" id="A0A9K3PU14"/>
<accession>A0A9K3PU14</accession>
<evidence type="ECO:0000313" key="2">
    <source>
        <dbReference type="Proteomes" id="UP000693970"/>
    </source>
</evidence>
<name>A0A9K3PU14_9STRA</name>
<comment type="caution">
    <text evidence="1">The sequence shown here is derived from an EMBL/GenBank/DDBJ whole genome shotgun (WGS) entry which is preliminary data.</text>
</comment>
<sequence length="270" mass="30190">MAGQVRPTSPATGFCNCGPIACLKLWTVFCAQEVDMDSLMVGDYRNTVVDKCNVLIQNNKSQCSTNSELESVNKRKRIQPDSAIDITQPEVSVVVNDKHVRDAAWTVASGKRKLFQLKQAEMMMKRREQCLKHVTVGTLVSCKMDPRDFKSVLGLQAIVWDVSDSGAGGVHGLVMTENGKSPYWIPNERYSVPRVQYVAMPRGLNKVRRDIQRNIFDVGSCAKISIQKAYQLQHPGSTQDSKGCGCKGNKVHQLLWLCQGKKKMHSTMWL</sequence>
<dbReference type="EMBL" id="JAGRRH010000015">
    <property type="protein sequence ID" value="KAG7357194.1"/>
    <property type="molecule type" value="Genomic_DNA"/>
</dbReference>
<gene>
    <name evidence="1" type="ORF">IV203_001882</name>
</gene>
<proteinExistence type="predicted"/>
<dbReference type="Proteomes" id="UP000693970">
    <property type="component" value="Unassembled WGS sequence"/>
</dbReference>
<keyword evidence="2" id="KW-1185">Reference proteome</keyword>
<protein>
    <submittedName>
        <fullName evidence="1">Uncharacterized protein</fullName>
    </submittedName>
</protein>
<reference evidence="1" key="2">
    <citation type="submission" date="2021-04" db="EMBL/GenBank/DDBJ databases">
        <authorList>
            <person name="Podell S."/>
        </authorList>
    </citation>
    <scope>NUCLEOTIDE SEQUENCE</scope>
    <source>
        <strain evidence="1">Hildebrandi</strain>
    </source>
</reference>
<organism evidence="1 2">
    <name type="scientific">Nitzschia inconspicua</name>
    <dbReference type="NCBI Taxonomy" id="303405"/>
    <lineage>
        <taxon>Eukaryota</taxon>
        <taxon>Sar</taxon>
        <taxon>Stramenopiles</taxon>
        <taxon>Ochrophyta</taxon>
        <taxon>Bacillariophyta</taxon>
        <taxon>Bacillariophyceae</taxon>
        <taxon>Bacillariophycidae</taxon>
        <taxon>Bacillariales</taxon>
        <taxon>Bacillariaceae</taxon>
        <taxon>Nitzschia</taxon>
    </lineage>
</organism>
<reference evidence="1" key="1">
    <citation type="journal article" date="2021" name="Sci. Rep.">
        <title>Diploid genomic architecture of Nitzschia inconspicua, an elite biomass production diatom.</title>
        <authorList>
            <person name="Oliver A."/>
            <person name="Podell S."/>
            <person name="Pinowska A."/>
            <person name="Traller J.C."/>
            <person name="Smith S.R."/>
            <person name="McClure R."/>
            <person name="Beliaev A."/>
            <person name="Bohutskyi P."/>
            <person name="Hill E.A."/>
            <person name="Rabines A."/>
            <person name="Zheng H."/>
            <person name="Allen L.Z."/>
            <person name="Kuo A."/>
            <person name="Grigoriev I.V."/>
            <person name="Allen A.E."/>
            <person name="Hazlebeck D."/>
            <person name="Allen E.E."/>
        </authorList>
    </citation>
    <scope>NUCLEOTIDE SEQUENCE</scope>
    <source>
        <strain evidence="1">Hildebrandi</strain>
    </source>
</reference>
<evidence type="ECO:0000313" key="1">
    <source>
        <dbReference type="EMBL" id="KAG7357194.1"/>
    </source>
</evidence>